<dbReference type="OMA" id="FWMPSQL"/>
<dbReference type="Pfam" id="PF14952">
    <property type="entry name" value="zf-tcix"/>
    <property type="match status" value="1"/>
</dbReference>
<evidence type="ECO:0000259" key="2">
    <source>
        <dbReference type="Pfam" id="PF14952"/>
    </source>
</evidence>
<feature type="domain" description="Putative treble-clef zinc-finger" evidence="2">
    <location>
        <begin position="12"/>
        <end position="50"/>
    </location>
</feature>
<dbReference type="AlphaFoldDB" id="A0A8I6S985"/>
<accession>A0A8I6S985</accession>
<dbReference type="OrthoDB" id="6506929at2759"/>
<keyword evidence="4" id="KW-1185">Reference proteome</keyword>
<proteinExistence type="predicted"/>
<evidence type="ECO:0000313" key="4">
    <source>
        <dbReference type="Proteomes" id="UP000494040"/>
    </source>
</evidence>
<dbReference type="Proteomes" id="UP000494040">
    <property type="component" value="Unassembled WGS sequence"/>
</dbReference>
<dbReference type="RefSeq" id="XP_014260213.1">
    <property type="nucleotide sequence ID" value="XM_014404727.2"/>
</dbReference>
<feature type="region of interest" description="Disordered" evidence="1">
    <location>
        <begin position="337"/>
        <end position="361"/>
    </location>
</feature>
<dbReference type="GO" id="GO:0005634">
    <property type="term" value="C:nucleus"/>
    <property type="evidence" value="ECO:0007669"/>
    <property type="project" value="TreeGrafter"/>
</dbReference>
<feature type="compositionally biased region" description="Basic residues" evidence="1">
    <location>
        <begin position="343"/>
        <end position="361"/>
    </location>
</feature>
<dbReference type="PANTHER" id="PTHR13518:SF1">
    <property type="entry name" value="C2ORF42 HOMOLOG"/>
    <property type="match status" value="1"/>
</dbReference>
<dbReference type="KEGG" id="clec:106672919"/>
<organism evidence="3 4">
    <name type="scientific">Cimex lectularius</name>
    <name type="common">Bed bug</name>
    <name type="synonym">Acanthia lectularia</name>
    <dbReference type="NCBI Taxonomy" id="79782"/>
    <lineage>
        <taxon>Eukaryota</taxon>
        <taxon>Metazoa</taxon>
        <taxon>Ecdysozoa</taxon>
        <taxon>Arthropoda</taxon>
        <taxon>Hexapoda</taxon>
        <taxon>Insecta</taxon>
        <taxon>Pterygota</taxon>
        <taxon>Neoptera</taxon>
        <taxon>Paraneoptera</taxon>
        <taxon>Hemiptera</taxon>
        <taxon>Heteroptera</taxon>
        <taxon>Panheteroptera</taxon>
        <taxon>Cimicomorpha</taxon>
        <taxon>Cimicidae</taxon>
        <taxon>Cimex</taxon>
    </lineage>
</organism>
<protein>
    <recommendedName>
        <fullName evidence="2">Putative treble-clef zinc-finger domain-containing protein</fullName>
    </recommendedName>
</protein>
<dbReference type="GeneID" id="106672919"/>
<evidence type="ECO:0000256" key="1">
    <source>
        <dbReference type="SAM" id="MobiDB-lite"/>
    </source>
</evidence>
<name>A0A8I6S985_CIMLE</name>
<dbReference type="InterPro" id="IPR029269">
    <property type="entry name" value="Zf-tcix"/>
</dbReference>
<dbReference type="PANTHER" id="PTHR13518">
    <property type="entry name" value="PUTATIVE TREBLE-CLEF ZINC-FINGER C2ORF42 FAMILY MEMBER"/>
    <property type="match status" value="1"/>
</dbReference>
<evidence type="ECO:0000313" key="3">
    <source>
        <dbReference type="EnsemblMetazoa" id="XP_014260213.1"/>
    </source>
</evidence>
<sequence>MQEDRVRGFLGDLGKSTMRGIRRCPKCGTFNGTRGLSCKNKSCNAVFKEAGIKKKTLDVVKLQTGTSTQIFSVRVWDKGPDYRGFVQLPQAEQNIVSALCFVDSCQRLFNMNILKCHERQAMQVTHCSHVQLAMRCCNNAQILRIENEAIQSPSIPAEMKESIYELANEMPGPLVQRISKNTMAVKCKVTTKHPLGYLHVTFFICNKSKESQYVCHCTPLKSPGKSNVDKPCVHYFACIAAFLSDEKYTEEFSAYIVREKPIETFTIEISHEGGEVDERNPLVTILGNTINQDDCEEVKDLLLPDIAQDLERLTSVDVGQDFESLDQHTLESMIKVGDEKKSKPSRKRRSIHKTAPLKKRNRKGLPKEMLIEVEHIDESKVSLSFLEWLASVTERINQTMHYQFSGKPEPLVFHAPHEFFECLISRFVSTSINSKRKRLPNFVTTFTRKNATPLGTFHNYTWHITNMLHAKAMFDTPLMSLNSQRTFVQNSAGSYDELNQKDIVEGLPRMEGQSAIRPTEYKTFLKIGNMSPDQSEPSILSIDWTPNVLPLSKIGELKITLEYGHSKHPP</sequence>
<dbReference type="InterPro" id="IPR026049">
    <property type="entry name" value="C2orf42"/>
</dbReference>
<dbReference type="EnsemblMetazoa" id="XM_014404727.2">
    <property type="protein sequence ID" value="XP_014260213.1"/>
    <property type="gene ID" value="LOC106672919"/>
</dbReference>
<reference evidence="3" key="1">
    <citation type="submission" date="2022-01" db="UniProtKB">
        <authorList>
            <consortium name="EnsemblMetazoa"/>
        </authorList>
    </citation>
    <scope>IDENTIFICATION</scope>
</reference>